<organism evidence="1">
    <name type="scientific">Xenopsylla cheopis</name>
    <name type="common">Oriental rat flea</name>
    <name type="synonym">Pulex cheopis</name>
    <dbReference type="NCBI Taxonomy" id="163159"/>
    <lineage>
        <taxon>Eukaryota</taxon>
        <taxon>Metazoa</taxon>
        <taxon>Ecdysozoa</taxon>
        <taxon>Arthropoda</taxon>
        <taxon>Hexapoda</taxon>
        <taxon>Insecta</taxon>
        <taxon>Pterygota</taxon>
        <taxon>Neoptera</taxon>
        <taxon>Endopterygota</taxon>
        <taxon>Siphonaptera</taxon>
        <taxon>Pulicidae</taxon>
        <taxon>Xenopsyllinae</taxon>
        <taxon>Xenopsylla</taxon>
    </lineage>
</organism>
<dbReference type="EMBL" id="GIIL01007457">
    <property type="protein sequence ID" value="NOV51183.1"/>
    <property type="molecule type" value="Transcribed_RNA"/>
</dbReference>
<evidence type="ECO:0000313" key="1">
    <source>
        <dbReference type="EMBL" id="NOV51183.1"/>
    </source>
</evidence>
<dbReference type="AlphaFoldDB" id="A0A6M2DYM6"/>
<name>A0A6M2DYM6_XENCH</name>
<proteinExistence type="predicted"/>
<reference evidence="1" key="1">
    <citation type="submission" date="2020-03" db="EMBL/GenBank/DDBJ databases">
        <title>Transcriptomic Profiling of the Digestive Tract of the Rat Flea, Xenopsylla cheopis, Following Blood Feeding and Infection with Yersinia pestis.</title>
        <authorList>
            <person name="Bland D.M."/>
            <person name="Martens C.A."/>
            <person name="Virtaneva K."/>
            <person name="Kanakabandi K."/>
            <person name="Long D."/>
            <person name="Rosenke R."/>
            <person name="Saturday G.A."/>
            <person name="Hoyt F.H."/>
            <person name="Bruno D.P."/>
            <person name="Ribeiro J.M.C."/>
            <person name="Hinnebusch J."/>
        </authorList>
    </citation>
    <scope>NUCLEOTIDE SEQUENCE</scope>
</reference>
<protein>
    <submittedName>
        <fullName evidence="1">Putative secreted protein</fullName>
    </submittedName>
</protein>
<accession>A0A6M2DYM6</accession>
<sequence>MVLIFLLPTVKSLRFSSASLTPPSIEIEQNVTYDFFYFFLFYSFHSSKIFNNSRECLPQILNPYRDLVNK</sequence>